<keyword evidence="7" id="KW-1185">Reference proteome</keyword>
<reference evidence="7" key="1">
    <citation type="submission" date="2024-04" db="EMBL/GenBank/DDBJ databases">
        <title>Salinicola lusitanus LLJ914,a marine bacterium isolated from the Okinawa Trough.</title>
        <authorList>
            <person name="Li J."/>
        </authorList>
    </citation>
    <scope>NUCLEOTIDE SEQUENCE [LARGE SCALE GENOMIC DNA]</scope>
</reference>
<feature type="region of interest" description="Disordered" evidence="4">
    <location>
        <begin position="50"/>
        <end position="98"/>
    </location>
</feature>
<proteinExistence type="predicted"/>
<evidence type="ECO:0000313" key="7">
    <source>
        <dbReference type="Proteomes" id="UP001460270"/>
    </source>
</evidence>
<keyword evidence="2" id="KW-0862">Zinc</keyword>
<dbReference type="CDD" id="cd00029">
    <property type="entry name" value="C1"/>
    <property type="match status" value="1"/>
</dbReference>
<dbReference type="GO" id="GO:0015074">
    <property type="term" value="P:DNA integration"/>
    <property type="evidence" value="ECO:0007669"/>
    <property type="project" value="InterPro"/>
</dbReference>
<dbReference type="Gene3D" id="1.10.443.10">
    <property type="entry name" value="Intergrase catalytic core"/>
    <property type="match status" value="1"/>
</dbReference>
<sequence length="956" mass="109568">KRREKNAKVQEEAINRRPSDKYDNLRRVKTIRERTRQKLTCVKRIKKKRAIEERKESDNNKKQKTIFRRSDRFEREKKSEQSEKRLEKRTYNTQQEDMSSERYSIQGYSYSDHKDSHLVDSCVYTMNDSKAIYPDNYSMCLYRQKDSQDKISRLKPTTGQSSKDCLQNANILQMLRLSLTLRTQNSSPNTTPSASDSHYLHNKKNCQRHDLLFTSLSSFNKCSVCFGPVSSLRWIGYKCKGCSEVWHKSCFPQTQYSFERHGAEKHKHDSSSEMEEDTADSFSDIDYVPDSESPDEDDKDSDASKASPLKGPNPKFCQKVLSQASVDCSTTSPKQLTNFSEKVKEVEDLSKPAISSINFCFICGKGQKKISRHLKTHKTHVEVVQAFSLTDDKERKKMIEKLRNKGNFLHNQAVLQTGKGHLKVKRQTKVASLPGKFIHCMYCQGMFLRKELWRHVRRCPCKPDTESAEHKSGKTKVLSLAAGQESALCQQISSGVWKLLSVMNQDEVTAVVRSDFCILQFAQSLYNKHGHDQTKHEYIRQKVREVGRLLLCLRTNFSVVNLEDSVKPSNFQKVIEAVKRVSGFNEENLSYRTPSLALKLGHTLHKISDIIHCRALISDDQELIRSTETFKKLYAAKWSELVSHNALSTLREAKYNKPLTLPFTEDVKKLNKHLEQAAENATAKLTEEANARNYAQLAKVSLTQIIVFNRRRAGEVSKMRLKNFTERDNTQLHEVISYGLTELEQNLCNYFSRVELMGKRGRKVAILLPPNVVDALSLLVEKREKCEVSPSNPFLFARPKAMSHYRGHDCLRDFSKHCGAQYPEFLRSTQLRKHIATLSQVLNLKDNELDQVADFLGHDIRVHRDFYRLPVPTTQLAKISKLLLSLEKGSISSLKGKSLDDIEIEDELEMSDIEDGKGEDDSDEHDDVPCSSTCEVESVAVESRNQQASESEICGK</sequence>
<feature type="region of interest" description="Disordered" evidence="4">
    <location>
        <begin position="909"/>
        <end position="931"/>
    </location>
</feature>
<dbReference type="EMBL" id="JBBPFD010000695">
    <property type="protein sequence ID" value="KAK7877383.1"/>
    <property type="molecule type" value="Genomic_DNA"/>
</dbReference>
<dbReference type="GO" id="GO:0006310">
    <property type="term" value="P:DNA recombination"/>
    <property type="evidence" value="ECO:0007669"/>
    <property type="project" value="InterPro"/>
</dbReference>
<feature type="non-terminal residue" evidence="6">
    <location>
        <position position="1"/>
    </location>
</feature>
<dbReference type="GO" id="GO:0003677">
    <property type="term" value="F:DNA binding"/>
    <property type="evidence" value="ECO:0007669"/>
    <property type="project" value="InterPro"/>
</dbReference>
<dbReference type="PANTHER" id="PTHR33480">
    <property type="entry name" value="SET DOMAIN-CONTAINING PROTEIN-RELATED"/>
    <property type="match status" value="1"/>
</dbReference>
<feature type="compositionally biased region" description="Basic and acidic residues" evidence="4">
    <location>
        <begin position="50"/>
        <end position="61"/>
    </location>
</feature>
<dbReference type="PANTHER" id="PTHR33480:SF5">
    <property type="entry name" value="SI:DKEY-51D8.9"/>
    <property type="match status" value="1"/>
</dbReference>
<feature type="domain" description="Phorbol-ester/DAG-type" evidence="5">
    <location>
        <begin position="208"/>
        <end position="258"/>
    </location>
</feature>
<dbReference type="PROSITE" id="PS50081">
    <property type="entry name" value="ZF_DAG_PE_2"/>
    <property type="match status" value="1"/>
</dbReference>
<dbReference type="Proteomes" id="UP001460270">
    <property type="component" value="Unassembled WGS sequence"/>
</dbReference>
<evidence type="ECO:0000256" key="2">
    <source>
        <dbReference type="ARBA" id="ARBA00022833"/>
    </source>
</evidence>
<dbReference type="SUPFAM" id="SSF57889">
    <property type="entry name" value="Cysteine-rich domain"/>
    <property type="match status" value="1"/>
</dbReference>
<gene>
    <name evidence="6" type="ORF">WMY93_031899</name>
</gene>
<feature type="region of interest" description="Disordered" evidence="4">
    <location>
        <begin position="262"/>
        <end position="314"/>
    </location>
</feature>
<comment type="caution">
    <text evidence="6">The sequence shown here is derived from an EMBL/GenBank/DDBJ whole genome shotgun (WGS) entry which is preliminary data.</text>
</comment>
<organism evidence="6 7">
    <name type="scientific">Mugilogobius chulae</name>
    <name type="common">yellowstripe goby</name>
    <dbReference type="NCBI Taxonomy" id="88201"/>
    <lineage>
        <taxon>Eukaryota</taxon>
        <taxon>Metazoa</taxon>
        <taxon>Chordata</taxon>
        <taxon>Craniata</taxon>
        <taxon>Vertebrata</taxon>
        <taxon>Euteleostomi</taxon>
        <taxon>Actinopterygii</taxon>
        <taxon>Neopterygii</taxon>
        <taxon>Teleostei</taxon>
        <taxon>Neoteleostei</taxon>
        <taxon>Acanthomorphata</taxon>
        <taxon>Gobiaria</taxon>
        <taxon>Gobiiformes</taxon>
        <taxon>Gobioidei</taxon>
        <taxon>Gobiidae</taxon>
        <taxon>Gobionellinae</taxon>
        <taxon>Mugilogobius</taxon>
    </lineage>
</organism>
<accession>A0AAW0MLF4</accession>
<dbReference type="InterPro" id="IPR046349">
    <property type="entry name" value="C1-like_sf"/>
</dbReference>
<feature type="region of interest" description="Disordered" evidence="4">
    <location>
        <begin position="1"/>
        <end position="27"/>
    </location>
</feature>
<keyword evidence="3" id="KW-0175">Coiled coil</keyword>
<feature type="coiled-coil region" evidence="3">
    <location>
        <begin position="664"/>
        <end position="691"/>
    </location>
</feature>
<keyword evidence="1" id="KW-0479">Metal-binding</keyword>
<dbReference type="InterPro" id="IPR013762">
    <property type="entry name" value="Integrase-like_cat_sf"/>
</dbReference>
<evidence type="ECO:0000259" key="5">
    <source>
        <dbReference type="PROSITE" id="PS50081"/>
    </source>
</evidence>
<feature type="compositionally biased region" description="Basic and acidic residues" evidence="4">
    <location>
        <begin position="68"/>
        <end position="90"/>
    </location>
</feature>
<feature type="compositionally biased region" description="Acidic residues" evidence="4">
    <location>
        <begin position="287"/>
        <end position="300"/>
    </location>
</feature>
<feature type="compositionally biased region" description="Acidic residues" evidence="4">
    <location>
        <begin position="909"/>
        <end position="926"/>
    </location>
</feature>
<evidence type="ECO:0000256" key="3">
    <source>
        <dbReference type="SAM" id="Coils"/>
    </source>
</evidence>
<evidence type="ECO:0000256" key="1">
    <source>
        <dbReference type="ARBA" id="ARBA00022723"/>
    </source>
</evidence>
<evidence type="ECO:0000256" key="4">
    <source>
        <dbReference type="SAM" id="MobiDB-lite"/>
    </source>
</evidence>
<protein>
    <recommendedName>
        <fullName evidence="5">Phorbol-ester/DAG-type domain-containing protein</fullName>
    </recommendedName>
</protein>
<name>A0AAW0MLF4_9GOBI</name>
<dbReference type="GO" id="GO:0046872">
    <property type="term" value="F:metal ion binding"/>
    <property type="evidence" value="ECO:0007669"/>
    <property type="project" value="UniProtKB-KW"/>
</dbReference>
<dbReference type="InterPro" id="IPR002219">
    <property type="entry name" value="PKC_DAG/PE"/>
</dbReference>
<evidence type="ECO:0000313" key="6">
    <source>
        <dbReference type="EMBL" id="KAK7877383.1"/>
    </source>
</evidence>
<feature type="compositionally biased region" description="Basic and acidic residues" evidence="4">
    <location>
        <begin position="262"/>
        <end position="271"/>
    </location>
</feature>
<dbReference type="AlphaFoldDB" id="A0AAW0MLF4"/>